<dbReference type="AlphaFoldDB" id="A0A9Q3DAJ0"/>
<feature type="compositionally biased region" description="Low complexity" evidence="1">
    <location>
        <begin position="1"/>
        <end position="22"/>
    </location>
</feature>
<dbReference type="EMBL" id="AVOT02014638">
    <property type="protein sequence ID" value="MBW0498258.1"/>
    <property type="molecule type" value="Genomic_DNA"/>
</dbReference>
<evidence type="ECO:0000313" key="3">
    <source>
        <dbReference type="Proteomes" id="UP000765509"/>
    </source>
</evidence>
<feature type="region of interest" description="Disordered" evidence="1">
    <location>
        <begin position="1"/>
        <end position="37"/>
    </location>
</feature>
<evidence type="ECO:0000313" key="2">
    <source>
        <dbReference type="EMBL" id="MBW0498258.1"/>
    </source>
</evidence>
<comment type="caution">
    <text evidence="2">The sequence shown here is derived from an EMBL/GenBank/DDBJ whole genome shotgun (WGS) entry which is preliminary data.</text>
</comment>
<dbReference type="Proteomes" id="UP000765509">
    <property type="component" value="Unassembled WGS sequence"/>
</dbReference>
<feature type="compositionally biased region" description="Polar residues" evidence="1">
    <location>
        <begin position="24"/>
        <end position="37"/>
    </location>
</feature>
<name>A0A9Q3DAJ0_9BASI</name>
<proteinExistence type="predicted"/>
<protein>
    <submittedName>
        <fullName evidence="2">Uncharacterized protein</fullName>
    </submittedName>
</protein>
<organism evidence="2 3">
    <name type="scientific">Austropuccinia psidii MF-1</name>
    <dbReference type="NCBI Taxonomy" id="1389203"/>
    <lineage>
        <taxon>Eukaryota</taxon>
        <taxon>Fungi</taxon>
        <taxon>Dikarya</taxon>
        <taxon>Basidiomycota</taxon>
        <taxon>Pucciniomycotina</taxon>
        <taxon>Pucciniomycetes</taxon>
        <taxon>Pucciniales</taxon>
        <taxon>Sphaerophragmiaceae</taxon>
        <taxon>Austropuccinia</taxon>
    </lineage>
</organism>
<sequence length="176" mass="19151">MSSSKPCKSRSGSVQDSDSESSIEYIQTQSPMSPNTPLTIPIVSSMNVSGLNIDVRNLNAPTSSTWSIPNISCNPIPLNPTKRQIHVSEGPGSTPEISPKANPQKNFHVTSSLILVGIHLRPRNSLGKVNSQPSILHQDLRLMWGMISRLVGGNEKTIGKSYSEWSVRGKTRIYAS</sequence>
<evidence type="ECO:0000256" key="1">
    <source>
        <dbReference type="SAM" id="MobiDB-lite"/>
    </source>
</evidence>
<keyword evidence="3" id="KW-1185">Reference proteome</keyword>
<accession>A0A9Q3DAJ0</accession>
<gene>
    <name evidence="2" type="ORF">O181_037973</name>
</gene>
<reference evidence="2" key="1">
    <citation type="submission" date="2021-03" db="EMBL/GenBank/DDBJ databases">
        <title>Draft genome sequence of rust myrtle Austropuccinia psidii MF-1, a brazilian biotype.</title>
        <authorList>
            <person name="Quecine M.C."/>
            <person name="Pachon D.M.R."/>
            <person name="Bonatelli M.L."/>
            <person name="Correr F.H."/>
            <person name="Franceschini L.M."/>
            <person name="Leite T.F."/>
            <person name="Margarido G.R.A."/>
            <person name="Almeida C.A."/>
            <person name="Ferrarezi J.A."/>
            <person name="Labate C.A."/>
        </authorList>
    </citation>
    <scope>NUCLEOTIDE SEQUENCE</scope>
    <source>
        <strain evidence="2">MF-1</strain>
    </source>
</reference>